<keyword evidence="1" id="KW-1133">Transmembrane helix</keyword>
<dbReference type="InterPro" id="IPR010374">
    <property type="entry name" value="DUF969"/>
</dbReference>
<keyword evidence="1" id="KW-0812">Transmembrane</keyword>
<evidence type="ECO:0000313" key="2">
    <source>
        <dbReference type="EMBL" id="TKX31756.1"/>
    </source>
</evidence>
<protein>
    <submittedName>
        <fullName evidence="2">DUF969 domain-containing protein</fullName>
    </submittedName>
</protein>
<keyword evidence="3" id="KW-1185">Reference proteome</keyword>
<organism evidence="2 3">
    <name type="scientific">Campylobacter estrildidarum</name>
    <dbReference type="NCBI Taxonomy" id="2510189"/>
    <lineage>
        <taxon>Bacteria</taxon>
        <taxon>Pseudomonadati</taxon>
        <taxon>Campylobacterota</taxon>
        <taxon>Epsilonproteobacteria</taxon>
        <taxon>Campylobacterales</taxon>
        <taxon>Campylobacteraceae</taxon>
        <taxon>Campylobacter</taxon>
    </lineage>
</organism>
<dbReference type="Pfam" id="PF06149">
    <property type="entry name" value="DUF969"/>
    <property type="match status" value="1"/>
</dbReference>
<evidence type="ECO:0000313" key="3">
    <source>
        <dbReference type="Proteomes" id="UP000308838"/>
    </source>
</evidence>
<name>A0A4U7BS12_9BACT</name>
<accession>A0A4U7BS12</accession>
<gene>
    <name evidence="2" type="ORF">CQA69_01630</name>
</gene>
<feature type="transmembrane region" description="Helical" evidence="1">
    <location>
        <begin position="57"/>
        <end position="76"/>
    </location>
</feature>
<evidence type="ECO:0000256" key="1">
    <source>
        <dbReference type="SAM" id="Phobius"/>
    </source>
</evidence>
<sequence length="229" mass="25444">MNWLLLACIPLIILGFIIRLNPFLVVTFVGIYAGIIAKFDFFKIISDIGQSFVNNRYVAIIWLILPLLAVLERKGLKEQAKNLISKIKTASTGKILMGYFIFRQVTAALGLLSLGGHAQMIKPLIAPMAEAAAKLKFKNLTRKDSQKIKAYSAATDNVAVFFGEDIFIAVHSILFIQAFFANNNISVSPIDLSIWAIPSGILALIIHCFRLYLLDKRLKKTYGVDDAHS</sequence>
<feature type="transmembrane region" description="Helical" evidence="1">
    <location>
        <begin position="12"/>
        <end position="37"/>
    </location>
</feature>
<dbReference type="AlphaFoldDB" id="A0A4U7BS12"/>
<dbReference type="OrthoDB" id="80065at2"/>
<proteinExistence type="predicted"/>
<feature type="transmembrane region" description="Helical" evidence="1">
    <location>
        <begin position="158"/>
        <end position="180"/>
    </location>
</feature>
<feature type="transmembrane region" description="Helical" evidence="1">
    <location>
        <begin position="192"/>
        <end position="213"/>
    </location>
</feature>
<dbReference type="EMBL" id="NXLZ01000002">
    <property type="protein sequence ID" value="TKX31756.1"/>
    <property type="molecule type" value="Genomic_DNA"/>
</dbReference>
<reference evidence="2 3" key="1">
    <citation type="submission" date="2018-05" db="EMBL/GenBank/DDBJ databases">
        <title>Novel Campyloabacter and Helicobacter Species and Strains.</title>
        <authorList>
            <person name="Mannion A.J."/>
            <person name="Shen Z."/>
            <person name="Fox J.G."/>
        </authorList>
    </citation>
    <scope>NUCLEOTIDE SEQUENCE [LARGE SCALE GENOMIC DNA]</scope>
    <source>
        <strain evidence="3">MIT17-664</strain>
    </source>
</reference>
<comment type="caution">
    <text evidence="2">The sequence shown here is derived from an EMBL/GenBank/DDBJ whole genome shotgun (WGS) entry which is preliminary data.</text>
</comment>
<dbReference type="Proteomes" id="UP000308838">
    <property type="component" value="Unassembled WGS sequence"/>
</dbReference>
<keyword evidence="1" id="KW-0472">Membrane</keyword>
<dbReference type="RefSeq" id="WP_137620104.1">
    <property type="nucleotide sequence ID" value="NZ_NXLZ01000002.1"/>
</dbReference>